<sequence length="167" mass="17946">MKVKTRRLWLVLHIMSASAWIGIDVLVAVLVAAGMLGDSASRRGLAYQALGTFVWWPMLTSGLICLVTGVVLGLGTKWRLFRYRWVVVKIVLNVGLCTLILLALRPSMPVVTTYGEAVAAGMPASIGATSLFMPPIVSLTALTLATVLSVYKPWGRLVRRSSPGPGP</sequence>
<dbReference type="AlphaFoldDB" id="A0A919TPY1"/>
<evidence type="ECO:0000256" key="1">
    <source>
        <dbReference type="SAM" id="Phobius"/>
    </source>
</evidence>
<keyword evidence="3" id="KW-1185">Reference proteome</keyword>
<keyword evidence="1" id="KW-1133">Transmembrane helix</keyword>
<organism evidence="2 3">
    <name type="scientific">Paractinoplanes tereljensis</name>
    <dbReference type="NCBI Taxonomy" id="571912"/>
    <lineage>
        <taxon>Bacteria</taxon>
        <taxon>Bacillati</taxon>
        <taxon>Actinomycetota</taxon>
        <taxon>Actinomycetes</taxon>
        <taxon>Micromonosporales</taxon>
        <taxon>Micromonosporaceae</taxon>
        <taxon>Paractinoplanes</taxon>
    </lineage>
</organism>
<feature type="transmembrane region" description="Helical" evidence="1">
    <location>
        <begin position="53"/>
        <end position="74"/>
    </location>
</feature>
<evidence type="ECO:0000313" key="2">
    <source>
        <dbReference type="EMBL" id="GIF17721.1"/>
    </source>
</evidence>
<dbReference type="RefSeq" id="WP_203798099.1">
    <property type="nucleotide sequence ID" value="NZ_BOMY01000002.1"/>
</dbReference>
<keyword evidence="1" id="KW-0812">Transmembrane</keyword>
<keyword evidence="1" id="KW-0472">Membrane</keyword>
<comment type="caution">
    <text evidence="2">The sequence shown here is derived from an EMBL/GenBank/DDBJ whole genome shotgun (WGS) entry which is preliminary data.</text>
</comment>
<proteinExistence type="predicted"/>
<feature type="transmembrane region" description="Helical" evidence="1">
    <location>
        <begin position="86"/>
        <end position="104"/>
    </location>
</feature>
<reference evidence="2" key="1">
    <citation type="submission" date="2021-01" db="EMBL/GenBank/DDBJ databases">
        <title>Whole genome shotgun sequence of Actinoplanes tereljensis NBRC 105297.</title>
        <authorList>
            <person name="Komaki H."/>
            <person name="Tamura T."/>
        </authorList>
    </citation>
    <scope>NUCLEOTIDE SEQUENCE</scope>
    <source>
        <strain evidence="2">NBRC 105297</strain>
    </source>
</reference>
<accession>A0A919TPY1</accession>
<dbReference type="EMBL" id="BOMY01000002">
    <property type="protein sequence ID" value="GIF17721.1"/>
    <property type="molecule type" value="Genomic_DNA"/>
</dbReference>
<gene>
    <name evidence="2" type="ORF">Ate02nite_04510</name>
</gene>
<protein>
    <submittedName>
        <fullName evidence="2">Membrane protein</fullName>
    </submittedName>
</protein>
<evidence type="ECO:0000313" key="3">
    <source>
        <dbReference type="Proteomes" id="UP000623608"/>
    </source>
</evidence>
<name>A0A919TPY1_9ACTN</name>
<feature type="transmembrane region" description="Helical" evidence="1">
    <location>
        <begin position="124"/>
        <end position="151"/>
    </location>
</feature>
<dbReference type="Proteomes" id="UP000623608">
    <property type="component" value="Unassembled WGS sequence"/>
</dbReference>
<feature type="transmembrane region" description="Helical" evidence="1">
    <location>
        <begin position="12"/>
        <end position="33"/>
    </location>
</feature>